<dbReference type="InterPro" id="IPR050330">
    <property type="entry name" value="Bact_OuterMem_StrucFunc"/>
</dbReference>
<dbReference type="InterPro" id="IPR036737">
    <property type="entry name" value="OmpA-like_sf"/>
</dbReference>
<evidence type="ECO:0000256" key="1">
    <source>
        <dbReference type="ARBA" id="ARBA00004442"/>
    </source>
</evidence>
<evidence type="ECO:0000256" key="4">
    <source>
        <dbReference type="PROSITE-ProRule" id="PRU00473"/>
    </source>
</evidence>
<comment type="subcellular location">
    <subcellularLocation>
        <location evidence="1">Cell outer membrane</location>
    </subcellularLocation>
</comment>
<protein>
    <recommendedName>
        <fullName evidence="5">OmpA-like domain-containing protein</fullName>
    </recommendedName>
</protein>
<evidence type="ECO:0000256" key="3">
    <source>
        <dbReference type="ARBA" id="ARBA00023237"/>
    </source>
</evidence>
<dbReference type="PROSITE" id="PS51123">
    <property type="entry name" value="OMPA_2"/>
    <property type="match status" value="1"/>
</dbReference>
<keyword evidence="2 4" id="KW-0472">Membrane</keyword>
<dbReference type="Proteomes" id="UP001497416">
    <property type="component" value="Unassembled WGS sequence"/>
</dbReference>
<name>A0ABM9P4B1_9FLAO</name>
<organism evidence="6 7">
    <name type="scientific">Tenacibaculum platacis</name>
    <dbReference type="NCBI Taxonomy" id="3137852"/>
    <lineage>
        <taxon>Bacteria</taxon>
        <taxon>Pseudomonadati</taxon>
        <taxon>Bacteroidota</taxon>
        <taxon>Flavobacteriia</taxon>
        <taxon>Flavobacteriales</taxon>
        <taxon>Flavobacteriaceae</taxon>
        <taxon>Tenacibaculum</taxon>
    </lineage>
</organism>
<dbReference type="EMBL" id="CAXIXY010000005">
    <property type="protein sequence ID" value="CAL2090365.1"/>
    <property type="molecule type" value="Genomic_DNA"/>
</dbReference>
<dbReference type="InterPro" id="IPR006665">
    <property type="entry name" value="OmpA-like"/>
</dbReference>
<evidence type="ECO:0000256" key="2">
    <source>
        <dbReference type="ARBA" id="ARBA00023136"/>
    </source>
</evidence>
<feature type="domain" description="OmpA-like" evidence="5">
    <location>
        <begin position="1"/>
        <end position="85"/>
    </location>
</feature>
<keyword evidence="7" id="KW-1185">Reference proteome</keyword>
<dbReference type="SUPFAM" id="SSF103088">
    <property type="entry name" value="OmpA-like"/>
    <property type="match status" value="1"/>
</dbReference>
<evidence type="ECO:0000259" key="5">
    <source>
        <dbReference type="PROSITE" id="PS51123"/>
    </source>
</evidence>
<dbReference type="CDD" id="cd07185">
    <property type="entry name" value="OmpA_C-like"/>
    <property type="match status" value="1"/>
</dbReference>
<dbReference type="InterPro" id="IPR006664">
    <property type="entry name" value="OMP_bac"/>
</dbReference>
<dbReference type="PRINTS" id="PR01021">
    <property type="entry name" value="OMPADOMAIN"/>
</dbReference>
<dbReference type="PANTHER" id="PTHR30329">
    <property type="entry name" value="STATOR ELEMENT OF FLAGELLAR MOTOR COMPLEX"/>
    <property type="match status" value="1"/>
</dbReference>
<gene>
    <name evidence="6" type="ORF">T190607A01A_30508</name>
</gene>
<evidence type="ECO:0000313" key="7">
    <source>
        <dbReference type="Proteomes" id="UP001497416"/>
    </source>
</evidence>
<proteinExistence type="predicted"/>
<reference evidence="6 7" key="1">
    <citation type="submission" date="2024-05" db="EMBL/GenBank/DDBJ databases">
        <authorList>
            <person name="Duchaud E."/>
        </authorList>
    </citation>
    <scope>NUCLEOTIDE SEQUENCE [LARGE SCALE GENOMIC DNA]</scope>
    <source>
        <strain evidence="6">Ena-SAMPLE-TAB-13-05-2024-13:56:06:370-140302</strain>
    </source>
</reference>
<evidence type="ECO:0000313" key="6">
    <source>
        <dbReference type="EMBL" id="CAL2090365.1"/>
    </source>
</evidence>
<keyword evidence="3" id="KW-0998">Cell outer membrane</keyword>
<comment type="caution">
    <text evidence="6">The sequence shown here is derived from an EMBL/GenBank/DDBJ whole genome shotgun (WGS) entry which is preliminary data.</text>
</comment>
<sequence length="93" mass="10581">MVIKIESHTDSRGTKAYNRNLSDNRAKSTRDYIISRGIAANRIQSAIGYGEDRLLNHCDDANQSKCSKEEHQKNRRSYFYIVKGGKNVSTSNQ</sequence>
<dbReference type="Pfam" id="PF00691">
    <property type="entry name" value="OmpA"/>
    <property type="match status" value="1"/>
</dbReference>
<accession>A0ABM9P4B1</accession>
<dbReference type="PANTHER" id="PTHR30329:SF21">
    <property type="entry name" value="LIPOPROTEIN YIAD-RELATED"/>
    <property type="match status" value="1"/>
</dbReference>
<dbReference type="Gene3D" id="3.30.1330.60">
    <property type="entry name" value="OmpA-like domain"/>
    <property type="match status" value="1"/>
</dbReference>